<dbReference type="EMBL" id="CP055902">
    <property type="protein sequence ID" value="QKX62167.1"/>
    <property type="molecule type" value="Genomic_DNA"/>
</dbReference>
<sequence length="505" mass="56005">MASQTRNGGSTLISISRSGDYVVRIRDKEIAVHSAIPIEGTRFLQSSKLSEPLATQLKFVKISQPDVSEESENKGNDNGGDEYPLELTSQQRVICGSENRISVWQINSLEWHANIENIEPSVTSVDFGARDDEVLLFHAWSSKATIFNLDSARSLVIKSPKFCNPSSQGHGYRPRTRQLAILLKPEATDLLTIHEAYSYEVITKVVLPTVDAQGLKWSPDGRWIAVWDVPSNGTKILIYTADGQLFRTYSGPKEMESVHDLGIKCIEWAPLTRRNPNSELLVVGKYDGTVELLNTRTFTCSTTLSHTFQIDTQSPMIWRERMSPEGKLEYAEASSSSAFTTASSDSSNLPRGVSTLNFSHNGEFLATIDQTRPNIVWIWSLGNPITLESALVHDHNVRNISWHPRAQELLITTSNGTFAVAHVWSLDRNPVIAGIPVGRSEAGRYDVTWVIATARDEPETFWFCTPDDAVLGHVTVGNDGHGYFNMLHSVSKGDLMANIAGNYQA</sequence>
<dbReference type="InterPro" id="IPR052778">
    <property type="entry name" value="Centrosome-WD_assoc"/>
</dbReference>
<evidence type="ECO:0008006" key="3">
    <source>
        <dbReference type="Google" id="ProtNLM"/>
    </source>
</evidence>
<accession>A0A7H8R7N9</accession>
<name>A0A7H8R7N9_TALRU</name>
<dbReference type="GO" id="GO:0005815">
    <property type="term" value="C:microtubule organizing center"/>
    <property type="evidence" value="ECO:0007669"/>
    <property type="project" value="TreeGrafter"/>
</dbReference>
<evidence type="ECO:0000313" key="2">
    <source>
        <dbReference type="Proteomes" id="UP000509510"/>
    </source>
</evidence>
<proteinExistence type="predicted"/>
<keyword evidence="2" id="KW-1185">Reference proteome</keyword>
<dbReference type="GO" id="GO:1990810">
    <property type="term" value="P:microtubule anchoring at mitotic spindle pole body"/>
    <property type="evidence" value="ECO:0007669"/>
    <property type="project" value="TreeGrafter"/>
</dbReference>
<dbReference type="Proteomes" id="UP000509510">
    <property type="component" value="Chromosome V"/>
</dbReference>
<organism evidence="1 2">
    <name type="scientific">Talaromyces rugulosus</name>
    <name type="common">Penicillium rugulosum</name>
    <dbReference type="NCBI Taxonomy" id="121627"/>
    <lineage>
        <taxon>Eukaryota</taxon>
        <taxon>Fungi</taxon>
        <taxon>Dikarya</taxon>
        <taxon>Ascomycota</taxon>
        <taxon>Pezizomycotina</taxon>
        <taxon>Eurotiomycetes</taxon>
        <taxon>Eurotiomycetidae</taxon>
        <taxon>Eurotiales</taxon>
        <taxon>Trichocomaceae</taxon>
        <taxon>Talaromyces</taxon>
        <taxon>Talaromyces sect. Islandici</taxon>
    </lineage>
</organism>
<dbReference type="GO" id="GO:1990811">
    <property type="term" value="C:MWP complex"/>
    <property type="evidence" value="ECO:0007669"/>
    <property type="project" value="TreeGrafter"/>
</dbReference>
<gene>
    <name evidence="1" type="ORF">TRUGW13939_09325</name>
</gene>
<dbReference type="SUPFAM" id="SSF50978">
    <property type="entry name" value="WD40 repeat-like"/>
    <property type="match status" value="1"/>
</dbReference>
<dbReference type="Gene3D" id="2.130.10.10">
    <property type="entry name" value="YVTN repeat-like/Quinoprotein amine dehydrogenase"/>
    <property type="match status" value="2"/>
</dbReference>
<dbReference type="PANTHER" id="PTHR16220:SF0">
    <property type="entry name" value="WD REPEAT-CONTAINING PROTEIN WRAP73"/>
    <property type="match status" value="1"/>
</dbReference>
<dbReference type="InterPro" id="IPR015943">
    <property type="entry name" value="WD40/YVTN_repeat-like_dom_sf"/>
</dbReference>
<dbReference type="PANTHER" id="PTHR16220">
    <property type="entry name" value="WD REPEAT PROTEIN 8-RELATED"/>
    <property type="match status" value="1"/>
</dbReference>
<dbReference type="KEGG" id="trg:TRUGW13939_09325"/>
<dbReference type="RefSeq" id="XP_035348341.1">
    <property type="nucleotide sequence ID" value="XM_035492448.1"/>
</dbReference>
<dbReference type="InterPro" id="IPR036322">
    <property type="entry name" value="WD40_repeat_dom_sf"/>
</dbReference>
<dbReference type="GeneID" id="55996808"/>
<protein>
    <recommendedName>
        <fullName evidence="3">Anaphase-promoting complex subunit 4 WD40 domain-containing protein</fullName>
    </recommendedName>
</protein>
<evidence type="ECO:0000313" key="1">
    <source>
        <dbReference type="EMBL" id="QKX62167.1"/>
    </source>
</evidence>
<reference evidence="2" key="1">
    <citation type="submission" date="2020-06" db="EMBL/GenBank/DDBJ databases">
        <title>A chromosome-scale genome assembly of Talaromyces rugulosus W13939.</title>
        <authorList>
            <person name="Wang B."/>
            <person name="Guo L."/>
            <person name="Ye K."/>
            <person name="Wang L."/>
        </authorList>
    </citation>
    <scope>NUCLEOTIDE SEQUENCE [LARGE SCALE GENOMIC DNA]</scope>
    <source>
        <strain evidence="2">W13939</strain>
    </source>
</reference>
<dbReference type="OrthoDB" id="308690at2759"/>
<dbReference type="AlphaFoldDB" id="A0A7H8R7N9"/>